<sequence length="144" mass="15731">MSASIYAALQAAGSKLPAPGSESITTRHGLPKSKEPEQKCAEAKAKALSRKTQKIRQEEEPQRGLLRFRRKYHLAQALPLKPSVLRRTGGLDGPVGKKRGQPQSVSAQRVGPEPGSHRRIDSYWRAWACGYGAAQTRDAFLGCP</sequence>
<gene>
    <name evidence="2" type="ORF">NDU88_001526</name>
</gene>
<evidence type="ECO:0000256" key="1">
    <source>
        <dbReference type="SAM" id="MobiDB-lite"/>
    </source>
</evidence>
<name>A0AAV7KSW2_PLEWA</name>
<feature type="region of interest" description="Disordered" evidence="1">
    <location>
        <begin position="83"/>
        <end position="118"/>
    </location>
</feature>
<feature type="compositionally biased region" description="Basic and acidic residues" evidence="1">
    <location>
        <begin position="32"/>
        <end position="45"/>
    </location>
</feature>
<accession>A0AAV7KSW2</accession>
<evidence type="ECO:0000313" key="2">
    <source>
        <dbReference type="EMBL" id="KAJ1081344.1"/>
    </source>
</evidence>
<dbReference type="AlphaFoldDB" id="A0AAV7KSW2"/>
<keyword evidence="3" id="KW-1185">Reference proteome</keyword>
<reference evidence="2" key="1">
    <citation type="journal article" date="2022" name="bioRxiv">
        <title>Sequencing and chromosome-scale assembly of the giantPleurodeles waltlgenome.</title>
        <authorList>
            <person name="Brown T."/>
            <person name="Elewa A."/>
            <person name="Iarovenko S."/>
            <person name="Subramanian E."/>
            <person name="Araus A.J."/>
            <person name="Petzold A."/>
            <person name="Susuki M."/>
            <person name="Suzuki K.-i.T."/>
            <person name="Hayashi T."/>
            <person name="Toyoda A."/>
            <person name="Oliveira C."/>
            <person name="Osipova E."/>
            <person name="Leigh N.D."/>
            <person name="Simon A."/>
            <person name="Yun M.H."/>
        </authorList>
    </citation>
    <scope>NUCLEOTIDE SEQUENCE</scope>
    <source>
        <strain evidence="2">20211129_DDA</strain>
        <tissue evidence="2">Liver</tissue>
    </source>
</reference>
<dbReference type="EMBL" id="JANPWB010000016">
    <property type="protein sequence ID" value="KAJ1081344.1"/>
    <property type="molecule type" value="Genomic_DNA"/>
</dbReference>
<organism evidence="2 3">
    <name type="scientific">Pleurodeles waltl</name>
    <name type="common">Iberian ribbed newt</name>
    <dbReference type="NCBI Taxonomy" id="8319"/>
    <lineage>
        <taxon>Eukaryota</taxon>
        <taxon>Metazoa</taxon>
        <taxon>Chordata</taxon>
        <taxon>Craniata</taxon>
        <taxon>Vertebrata</taxon>
        <taxon>Euteleostomi</taxon>
        <taxon>Amphibia</taxon>
        <taxon>Batrachia</taxon>
        <taxon>Caudata</taxon>
        <taxon>Salamandroidea</taxon>
        <taxon>Salamandridae</taxon>
        <taxon>Pleurodelinae</taxon>
        <taxon>Pleurodeles</taxon>
    </lineage>
</organism>
<comment type="caution">
    <text evidence="2">The sequence shown here is derived from an EMBL/GenBank/DDBJ whole genome shotgun (WGS) entry which is preliminary data.</text>
</comment>
<proteinExistence type="predicted"/>
<dbReference type="Proteomes" id="UP001066276">
    <property type="component" value="Chromosome 12"/>
</dbReference>
<feature type="region of interest" description="Disordered" evidence="1">
    <location>
        <begin position="11"/>
        <end position="62"/>
    </location>
</feature>
<protein>
    <submittedName>
        <fullName evidence="2">Uncharacterized protein</fullName>
    </submittedName>
</protein>
<evidence type="ECO:0000313" key="3">
    <source>
        <dbReference type="Proteomes" id="UP001066276"/>
    </source>
</evidence>